<keyword evidence="11" id="KW-0496">Mitochondrion</keyword>
<dbReference type="InterPro" id="IPR041082">
    <property type="entry name" value="Suv3_C_1"/>
</dbReference>
<keyword evidence="8" id="KW-0347">Helicase</keyword>
<keyword evidence="12" id="KW-1135">Mitochondrion nucleoid</keyword>
<dbReference type="InterPro" id="IPR001650">
    <property type="entry name" value="Helicase_C-like"/>
</dbReference>
<evidence type="ECO:0000256" key="5">
    <source>
        <dbReference type="ARBA" id="ARBA00012552"/>
    </source>
</evidence>
<keyword evidence="10" id="KW-0809">Transit peptide</keyword>
<sequence>MAPKAAAAAAEEAPAPQTPRKRGRPRKVPVEQAPEEAAATAGQDATKRRRGRPRKTAASSDKLQGGNNNSPAAPPSHQQSVDAGEASPFSVLPREEKRVLLGHLNRFESSAGVQDRALELYVNSQLFQTAINEFRTWMLRALTDDLRAVLLELPSGSAAQELLFGYFAQFVLTKFKKEVRAYRDLVKTVDLRQPHLWYPIARSMKRRIIYHAGPTNSGKTYHALQAMTAAPSGVYCGPLRLLAMEIYDSCNANGTYCNLITGQERKEVEGASHTSCTIEMTSTQKRVDVAVIDEIQMIGDEQRGWAWTRALQGLAANEIHLCGDASALPLVRQMADAMGEELTVQSYDRFTPLAIEERYLRRGYASVQPGDCVVAFSRRDIFDIKQIIEQSTGYRVCVVYGALPPEMRRNQARLFNAPDNSYDVLVASDAIGMGLNLNIRRVIFHTLHKFEGNFKQPVSVSQIKQIAGRAGRRNSQYNKGVVTCLNKADMPRLREALDTPLEDLSTPAAGLFPEFEHLEMFAGQLPEESFARLLTRFGEEARLDGTYFFCKQDSVIHLAKLLSRVPSLTLEERYHLCNAPCNTRDPRSASAFLHFASQYALGVPVTLDIAEPKKAPASPEELRHMEAVHQIVSLYIWLSFRFKRDMYPGQQSAMRLSERIINLMAEGLHNIGAPGSLVFEQGKRAVAVANVRHNRILTSANEVSSDYWERYWTDGRGRRKSYALDRQSTQSGMQLAA</sequence>
<dbReference type="EC" id="3.6.4.13" evidence="5"/>
<dbReference type="GO" id="GO:0016787">
    <property type="term" value="F:hydrolase activity"/>
    <property type="evidence" value="ECO:0007669"/>
    <property type="project" value="UniProtKB-KW"/>
</dbReference>
<evidence type="ECO:0000256" key="2">
    <source>
        <dbReference type="ARBA" id="ARBA00001946"/>
    </source>
</evidence>
<comment type="caution">
    <text evidence="17">The sequence shown here is derived from an EMBL/GenBank/DDBJ whole genome shotgun (WGS) entry which is preliminary data.</text>
</comment>
<dbReference type="SMART" id="SM00487">
    <property type="entry name" value="DEXDc"/>
    <property type="match status" value="1"/>
</dbReference>
<dbReference type="GO" id="GO:0045025">
    <property type="term" value="C:mitochondrial degradosome"/>
    <property type="evidence" value="ECO:0007669"/>
    <property type="project" value="TreeGrafter"/>
</dbReference>
<reference evidence="17 18" key="1">
    <citation type="journal article" date="2024" name="Nat. Commun.">
        <title>Phylogenomics reveals the evolutionary origins of lichenization in chlorophyte algae.</title>
        <authorList>
            <person name="Puginier C."/>
            <person name="Libourel C."/>
            <person name="Otte J."/>
            <person name="Skaloud P."/>
            <person name="Haon M."/>
            <person name="Grisel S."/>
            <person name="Petersen M."/>
            <person name="Berrin J.G."/>
            <person name="Delaux P.M."/>
            <person name="Dal Grande F."/>
            <person name="Keller J."/>
        </authorList>
    </citation>
    <scope>NUCLEOTIDE SEQUENCE [LARGE SCALE GENOMIC DNA]</scope>
    <source>
        <strain evidence="17 18">SAG 2043</strain>
    </source>
</reference>
<evidence type="ECO:0000256" key="11">
    <source>
        <dbReference type="ARBA" id="ARBA00023128"/>
    </source>
</evidence>
<evidence type="ECO:0000256" key="9">
    <source>
        <dbReference type="ARBA" id="ARBA00022840"/>
    </source>
</evidence>
<dbReference type="Gene3D" id="1.20.272.40">
    <property type="match status" value="1"/>
</dbReference>
<keyword evidence="9" id="KW-0067">ATP-binding</keyword>
<dbReference type="Gene3D" id="3.40.50.300">
    <property type="entry name" value="P-loop containing nucleotide triphosphate hydrolases"/>
    <property type="match status" value="2"/>
</dbReference>
<dbReference type="InterPro" id="IPR050699">
    <property type="entry name" value="RNA-DNA_Helicase"/>
</dbReference>
<comment type="subunit">
    <text evidence="4">Homodimer; in free form. Component of the mitochondrial degradosome (mtEXO) complex which is a heteropentamer containing 2 copies of SUPV3L1 and 3 copies of PNPT1.</text>
</comment>
<dbReference type="Gene3D" id="1.20.58.1080">
    <property type="match status" value="1"/>
</dbReference>
<feature type="compositionally biased region" description="Polar residues" evidence="14">
    <location>
        <begin position="57"/>
        <end position="81"/>
    </location>
</feature>
<keyword evidence="6" id="KW-0547">Nucleotide-binding</keyword>
<dbReference type="InterPro" id="IPR056377">
    <property type="entry name" value="DExH18_N"/>
</dbReference>
<evidence type="ECO:0000256" key="14">
    <source>
        <dbReference type="SAM" id="MobiDB-lite"/>
    </source>
</evidence>
<dbReference type="InterPro" id="IPR044774">
    <property type="entry name" value="Suv3_DEXQc"/>
</dbReference>
<dbReference type="PROSITE" id="PS51194">
    <property type="entry name" value="HELICASE_CTER"/>
    <property type="match status" value="1"/>
</dbReference>
<dbReference type="InterPro" id="IPR027417">
    <property type="entry name" value="P-loop_NTPase"/>
</dbReference>
<comment type="subcellular location">
    <subcellularLocation>
        <location evidence="3">Mitochondrion matrix</location>
        <location evidence="3">Mitochondrion nucleoid</location>
    </subcellularLocation>
</comment>
<evidence type="ECO:0000256" key="8">
    <source>
        <dbReference type="ARBA" id="ARBA00022806"/>
    </source>
</evidence>
<dbReference type="FunFam" id="3.40.50.300:FF:000269">
    <property type="entry name" value="ATP-dependent RNA helicase SUPV3L1, mitochondrial"/>
    <property type="match status" value="1"/>
</dbReference>
<feature type="compositionally biased region" description="Low complexity" evidence="14">
    <location>
        <begin position="1"/>
        <end position="15"/>
    </location>
</feature>
<dbReference type="SUPFAM" id="SSF52540">
    <property type="entry name" value="P-loop containing nucleoside triphosphate hydrolases"/>
    <property type="match status" value="1"/>
</dbReference>
<evidence type="ECO:0000256" key="13">
    <source>
        <dbReference type="ARBA" id="ARBA00047984"/>
    </source>
</evidence>
<dbReference type="PROSITE" id="PS51192">
    <property type="entry name" value="HELICASE_ATP_BIND_1"/>
    <property type="match status" value="1"/>
</dbReference>
<organism evidence="17 18">
    <name type="scientific">[Myrmecia] bisecta</name>
    <dbReference type="NCBI Taxonomy" id="41462"/>
    <lineage>
        <taxon>Eukaryota</taxon>
        <taxon>Viridiplantae</taxon>
        <taxon>Chlorophyta</taxon>
        <taxon>core chlorophytes</taxon>
        <taxon>Trebouxiophyceae</taxon>
        <taxon>Trebouxiales</taxon>
        <taxon>Trebouxiaceae</taxon>
        <taxon>Myrmecia</taxon>
    </lineage>
</organism>
<feature type="region of interest" description="Disordered" evidence="14">
    <location>
        <begin position="1"/>
        <end position="86"/>
    </location>
</feature>
<protein>
    <recommendedName>
        <fullName evidence="5">RNA helicase</fullName>
        <ecNumber evidence="5">3.6.4.13</ecNumber>
    </recommendedName>
</protein>
<dbReference type="InterPro" id="IPR022192">
    <property type="entry name" value="SUV3_C"/>
</dbReference>
<dbReference type="SMART" id="SM00384">
    <property type="entry name" value="AT_hook"/>
    <property type="match status" value="2"/>
</dbReference>
<dbReference type="GO" id="GO:0042645">
    <property type="term" value="C:mitochondrial nucleoid"/>
    <property type="evidence" value="ECO:0007669"/>
    <property type="project" value="UniProtKB-SubCell"/>
</dbReference>
<evidence type="ECO:0000256" key="1">
    <source>
        <dbReference type="ARBA" id="ARBA00001936"/>
    </source>
</evidence>
<evidence type="ECO:0000256" key="6">
    <source>
        <dbReference type="ARBA" id="ARBA00022741"/>
    </source>
</evidence>
<dbReference type="Proteomes" id="UP001489004">
    <property type="component" value="Unassembled WGS sequence"/>
</dbReference>
<evidence type="ECO:0000259" key="16">
    <source>
        <dbReference type="PROSITE" id="PS51194"/>
    </source>
</evidence>
<proteinExistence type="predicted"/>
<feature type="domain" description="Helicase ATP-binding" evidence="15">
    <location>
        <begin position="200"/>
        <end position="345"/>
    </location>
</feature>
<evidence type="ECO:0000256" key="12">
    <source>
        <dbReference type="ARBA" id="ARBA00023271"/>
    </source>
</evidence>
<keyword evidence="7" id="KW-0378">Hydrolase</keyword>
<dbReference type="Pfam" id="PF18147">
    <property type="entry name" value="Suv3_C_1"/>
    <property type="match status" value="1"/>
</dbReference>
<evidence type="ECO:0000256" key="7">
    <source>
        <dbReference type="ARBA" id="ARBA00022801"/>
    </source>
</evidence>
<evidence type="ECO:0000256" key="3">
    <source>
        <dbReference type="ARBA" id="ARBA00004436"/>
    </source>
</evidence>
<comment type="catalytic activity">
    <reaction evidence="13">
        <text>ATP + H2O = ADP + phosphate + H(+)</text>
        <dbReference type="Rhea" id="RHEA:13065"/>
        <dbReference type="ChEBI" id="CHEBI:15377"/>
        <dbReference type="ChEBI" id="CHEBI:15378"/>
        <dbReference type="ChEBI" id="CHEBI:30616"/>
        <dbReference type="ChEBI" id="CHEBI:43474"/>
        <dbReference type="ChEBI" id="CHEBI:456216"/>
        <dbReference type="EC" id="3.6.4.13"/>
    </reaction>
</comment>
<name>A0AAW1Q6C3_9CHLO</name>
<dbReference type="PANTHER" id="PTHR12131:SF28">
    <property type="entry name" value="DEXH-BOX ATP-DEPENDENT RNA HELICASE DEXH18, MITOCHONDRIAL"/>
    <property type="match status" value="1"/>
</dbReference>
<feature type="compositionally biased region" description="Low complexity" evidence="14">
    <location>
        <begin position="30"/>
        <end position="44"/>
    </location>
</feature>
<dbReference type="EMBL" id="JALJOR010000004">
    <property type="protein sequence ID" value="KAK9817863.1"/>
    <property type="molecule type" value="Genomic_DNA"/>
</dbReference>
<dbReference type="PANTHER" id="PTHR12131">
    <property type="entry name" value="ATP-DEPENDENT RNA AND DNA HELICASE"/>
    <property type="match status" value="1"/>
</dbReference>
<dbReference type="GO" id="GO:0000965">
    <property type="term" value="P:mitochondrial RNA 3'-end processing"/>
    <property type="evidence" value="ECO:0007669"/>
    <property type="project" value="TreeGrafter"/>
</dbReference>
<dbReference type="Pfam" id="PF23703">
    <property type="entry name" value="DExH18_N"/>
    <property type="match status" value="1"/>
</dbReference>
<dbReference type="SMART" id="SM00490">
    <property type="entry name" value="HELICc"/>
    <property type="match status" value="1"/>
</dbReference>
<evidence type="ECO:0000259" key="15">
    <source>
        <dbReference type="PROSITE" id="PS51192"/>
    </source>
</evidence>
<gene>
    <name evidence="17" type="ORF">WJX72_003314</name>
</gene>
<dbReference type="FunFam" id="3.40.50.300:FF:000957">
    <property type="entry name" value="ATP-dependent RNA helicase SUV3L, mitochondrial"/>
    <property type="match status" value="1"/>
</dbReference>
<comment type="cofactor">
    <cofactor evidence="2">
        <name>Mg(2+)</name>
        <dbReference type="ChEBI" id="CHEBI:18420"/>
    </cofactor>
</comment>
<evidence type="ECO:0000256" key="10">
    <source>
        <dbReference type="ARBA" id="ARBA00022946"/>
    </source>
</evidence>
<dbReference type="GO" id="GO:0005524">
    <property type="term" value="F:ATP binding"/>
    <property type="evidence" value="ECO:0007669"/>
    <property type="project" value="UniProtKB-KW"/>
</dbReference>
<dbReference type="GO" id="GO:0003724">
    <property type="term" value="F:RNA helicase activity"/>
    <property type="evidence" value="ECO:0007669"/>
    <property type="project" value="UniProtKB-EC"/>
</dbReference>
<dbReference type="AlphaFoldDB" id="A0AAW1Q6C3"/>
<dbReference type="Pfam" id="PF00271">
    <property type="entry name" value="Helicase_C"/>
    <property type="match status" value="1"/>
</dbReference>
<accession>A0AAW1Q6C3</accession>
<dbReference type="CDD" id="cd17913">
    <property type="entry name" value="DEXQc_Suv3"/>
    <property type="match status" value="1"/>
</dbReference>
<comment type="cofactor">
    <cofactor evidence="1">
        <name>Mn(2+)</name>
        <dbReference type="ChEBI" id="CHEBI:29035"/>
    </cofactor>
</comment>
<dbReference type="InterPro" id="IPR014001">
    <property type="entry name" value="Helicase_ATP-bd"/>
</dbReference>
<evidence type="ECO:0000313" key="18">
    <source>
        <dbReference type="Proteomes" id="UP001489004"/>
    </source>
</evidence>
<evidence type="ECO:0000256" key="4">
    <source>
        <dbReference type="ARBA" id="ARBA00011661"/>
    </source>
</evidence>
<dbReference type="InterPro" id="IPR055206">
    <property type="entry name" value="DEXQc_SUV3"/>
</dbReference>
<dbReference type="GO" id="GO:0003677">
    <property type="term" value="F:DNA binding"/>
    <property type="evidence" value="ECO:0007669"/>
    <property type="project" value="InterPro"/>
</dbReference>
<dbReference type="InterPro" id="IPR017956">
    <property type="entry name" value="AT_hook_DNA-bd_motif"/>
</dbReference>
<dbReference type="Pfam" id="PF22527">
    <property type="entry name" value="DEXQc_Suv3"/>
    <property type="match status" value="1"/>
</dbReference>
<feature type="domain" description="Helicase C-terminal" evidence="16">
    <location>
        <begin position="359"/>
        <end position="519"/>
    </location>
</feature>
<evidence type="ECO:0000313" key="17">
    <source>
        <dbReference type="EMBL" id="KAK9817863.1"/>
    </source>
</evidence>
<dbReference type="Pfam" id="PF12513">
    <property type="entry name" value="SUV3_C"/>
    <property type="match status" value="1"/>
</dbReference>
<dbReference type="CDD" id="cd18805">
    <property type="entry name" value="SF2_C_suv3"/>
    <property type="match status" value="1"/>
</dbReference>
<keyword evidence="18" id="KW-1185">Reference proteome</keyword>